<keyword evidence="2" id="KW-0472">Membrane</keyword>
<feature type="chain" id="PRO_5029840320" description="Transmembrane protein" evidence="3">
    <location>
        <begin position="27"/>
        <end position="490"/>
    </location>
</feature>
<sequence>MSLLRSSSSCLAMVVPLFMVINSSLSIIVRNEESSGSLASLQIELSIGFVDTGPEAFCGWAPQLIGSLLNESNAYDMSVCSRTGSVLPSSAKALFDACQTQWVPGRLLTKEGYCAAQCTAAYDALHIKPLGFYSLGECQCGKAAQCVDGELIPKIPKLSTDTGSLDMWARAIASPDWRFRTATCETCGCSCWIACTPAKLMCDTNGKMVPSENLTYNDVSKYMYADQLAINEVPSNTRSGIYTIRAQKPVSDFSVGTQDGTFIIDWASTNLSDKVLDSLASPGRPPSVLFRDDSARLTSVILQEQNLPDDQLVRIISAVGYIGIAPESFVTCAQDFITSVVPYCDEISFYSERLSSNKSATIRSRGKRKDVPATSGLGWWAWMLIGLCILLFIGLILSVFIGRYWRTHNKGSTVPLFNPEDTSSGDGVHRSSSNLVTPTAAVDPETGVPVLPFTKKNPTTPNTIRSLSQLSSGTSSINPRPLRVAQESPF</sequence>
<keyword evidence="2" id="KW-1133">Transmembrane helix</keyword>
<dbReference type="Proteomes" id="UP000591131">
    <property type="component" value="Unassembled WGS sequence"/>
</dbReference>
<feature type="region of interest" description="Disordered" evidence="1">
    <location>
        <begin position="447"/>
        <end position="490"/>
    </location>
</feature>
<feature type="compositionally biased region" description="Low complexity" evidence="1">
    <location>
        <begin position="454"/>
        <end position="476"/>
    </location>
</feature>
<dbReference type="AlphaFoldDB" id="A0A7J6MKG9"/>
<keyword evidence="2" id="KW-0812">Transmembrane</keyword>
<protein>
    <recommendedName>
        <fullName evidence="6">Transmembrane protein</fullName>
    </recommendedName>
</protein>
<keyword evidence="5" id="KW-1185">Reference proteome</keyword>
<keyword evidence="3" id="KW-0732">Signal</keyword>
<dbReference type="OrthoDB" id="427253at2759"/>
<evidence type="ECO:0008006" key="6">
    <source>
        <dbReference type="Google" id="ProtNLM"/>
    </source>
</evidence>
<accession>A0A7J6MKG9</accession>
<organism evidence="4 5">
    <name type="scientific">Perkinsus chesapeaki</name>
    <name type="common">Clam parasite</name>
    <name type="synonym">Perkinsus andrewsi</name>
    <dbReference type="NCBI Taxonomy" id="330153"/>
    <lineage>
        <taxon>Eukaryota</taxon>
        <taxon>Sar</taxon>
        <taxon>Alveolata</taxon>
        <taxon>Perkinsozoa</taxon>
        <taxon>Perkinsea</taxon>
        <taxon>Perkinsida</taxon>
        <taxon>Perkinsidae</taxon>
        <taxon>Perkinsus</taxon>
    </lineage>
</organism>
<evidence type="ECO:0000256" key="3">
    <source>
        <dbReference type="SAM" id="SignalP"/>
    </source>
</evidence>
<evidence type="ECO:0000256" key="1">
    <source>
        <dbReference type="SAM" id="MobiDB-lite"/>
    </source>
</evidence>
<gene>
    <name evidence="4" type="ORF">FOL47_000993</name>
</gene>
<feature type="transmembrane region" description="Helical" evidence="2">
    <location>
        <begin position="379"/>
        <end position="401"/>
    </location>
</feature>
<evidence type="ECO:0000313" key="4">
    <source>
        <dbReference type="EMBL" id="KAF4672053.1"/>
    </source>
</evidence>
<comment type="caution">
    <text evidence="4">The sequence shown here is derived from an EMBL/GenBank/DDBJ whole genome shotgun (WGS) entry which is preliminary data.</text>
</comment>
<reference evidence="4 5" key="1">
    <citation type="submission" date="2020-04" db="EMBL/GenBank/DDBJ databases">
        <title>Perkinsus chesapeaki whole genome sequence.</title>
        <authorList>
            <person name="Bogema D.R."/>
        </authorList>
    </citation>
    <scope>NUCLEOTIDE SEQUENCE [LARGE SCALE GENOMIC DNA]</scope>
    <source>
        <strain evidence="4">ATCC PRA-425</strain>
    </source>
</reference>
<name>A0A7J6MKG9_PERCH</name>
<evidence type="ECO:0000313" key="5">
    <source>
        <dbReference type="Proteomes" id="UP000591131"/>
    </source>
</evidence>
<dbReference type="EMBL" id="JAAPAO010000121">
    <property type="protein sequence ID" value="KAF4672053.1"/>
    <property type="molecule type" value="Genomic_DNA"/>
</dbReference>
<proteinExistence type="predicted"/>
<feature type="signal peptide" evidence="3">
    <location>
        <begin position="1"/>
        <end position="26"/>
    </location>
</feature>
<evidence type="ECO:0000256" key="2">
    <source>
        <dbReference type="SAM" id="Phobius"/>
    </source>
</evidence>